<dbReference type="InterPro" id="IPR012337">
    <property type="entry name" value="RNaseH-like_sf"/>
</dbReference>
<dbReference type="InterPro" id="IPR036085">
    <property type="entry name" value="PAZ_dom_sf"/>
</dbReference>
<evidence type="ECO:0000256" key="2">
    <source>
        <dbReference type="ARBA" id="ARBA00022491"/>
    </source>
</evidence>
<dbReference type="PANTHER" id="PTHR43735">
    <property type="entry name" value="APOPTOSIS-INDUCING FACTOR 1"/>
    <property type="match status" value="1"/>
</dbReference>
<dbReference type="InterPro" id="IPR003100">
    <property type="entry name" value="PAZ_dom"/>
</dbReference>
<protein>
    <submittedName>
        <fullName evidence="8">Uncharacterized protein</fullName>
    </submittedName>
</protein>
<reference evidence="8" key="1">
    <citation type="submission" date="2019-11" db="EMBL/GenBank/DDBJ databases">
        <authorList>
            <person name="Liu Y."/>
            <person name="Hou J."/>
            <person name="Li T.-Q."/>
            <person name="Guan C.-H."/>
            <person name="Wu X."/>
            <person name="Wu H.-Z."/>
            <person name="Ling F."/>
            <person name="Zhang R."/>
            <person name="Shi X.-G."/>
            <person name="Ren J.-P."/>
            <person name="Chen E.-F."/>
            <person name="Sun J.-M."/>
        </authorList>
    </citation>
    <scope>NUCLEOTIDE SEQUENCE</scope>
    <source>
        <strain evidence="8">Adult_tree_wgs_1</strain>
        <tissue evidence="8">Leaves</tissue>
    </source>
</reference>
<dbReference type="AlphaFoldDB" id="A0A834M1M2"/>
<dbReference type="GO" id="GO:0005737">
    <property type="term" value="C:cytoplasm"/>
    <property type="evidence" value="ECO:0007669"/>
    <property type="project" value="TreeGrafter"/>
</dbReference>
<dbReference type="Gene3D" id="3.50.50.100">
    <property type="match status" value="1"/>
</dbReference>
<evidence type="ECO:0000313" key="9">
    <source>
        <dbReference type="Proteomes" id="UP000626092"/>
    </source>
</evidence>
<dbReference type="SUPFAM" id="SSF101690">
    <property type="entry name" value="PAZ domain"/>
    <property type="match status" value="1"/>
</dbReference>
<dbReference type="OrthoDB" id="10252740at2759"/>
<keyword evidence="2" id="KW-0678">Repressor</keyword>
<dbReference type="FunFam" id="3.50.50.100:FF:000006">
    <property type="entry name" value="apoptosis-inducing factor 2"/>
    <property type="match status" value="1"/>
</dbReference>
<sequence length="848" mass="94414">MSQTLMVTSSITVNNGNRSPGSPKDDRKRQRRPYNSKTFKVEINSAAKIPMQSMANALQGLVLWRGSLLVRQPFFHNPKNFVDVGGGILGCRGFHSSFRTTQGGLSLNIDVSTTMIIQPGSVVDFLIANQNVKDPFQIDWAKVAIFRLTVVTVAKRTLKNLRIKANPANTVFKIFGLSERPCKEQILSLKKGKNEDGEIQTIEVIVYDYFVNHRNIELRYSGDLPCINVGKPKRPTYFPLELCSLVSLQHYTKSLSTFQRSSLVEKLRQKPQERMRVLTDALKVNNYDAEPMLRSCSPSMPLISKVPTMFIRMDASYGSPGQEALLEFYVSSGKRKPDQIIIFRDGVSELQFNQVLNIELDQIIEACKCLDEKWSPKFMVIVAQKNHHTKFFQPGSPDNVPPGGEQPNKLIIQSSFSSPNFKPLQIFANCPKAAKIQLTTKPYCLRSLEMISKSFESDLENKGRALRSLNSSFLTRGKQRRGEELKERIRMENKRVVVVGGGVAGSLVAKSLQFRAALTLIDSKDYFEIPWASLRGMVEPSFAERSVIRHRDYLTNGHVITSPAIDVTPTEVLTAEGRSIPYDYLVIATGHHDPVPTTRFERLQQYQADNEKIKGAKSILIIGGGPTGVELAGEIAFDYPEKDVTLVHNGYRLLEFIGPKASNKSLEWLKSKHVDVKLEQSVDLDSNSGGAYVTSSGEIIEADCHFLCTGKPLGSEWLKGTMLKGSLDELGRLEVDENLRVKGHRNVFAIGDITDIKEMKQGYSAQKHALVAAKNLSILLAGGRQSKMAAYEPRSSAKAFVSLGRREAVAQFPFTTVIGVAPGLIKSRDLFVGKTRKHLGLDPHIVDA</sequence>
<evidence type="ECO:0000256" key="4">
    <source>
        <dbReference type="ARBA" id="ARBA00057036"/>
    </source>
</evidence>
<organism evidence="8 9">
    <name type="scientific">Rhododendron simsii</name>
    <name type="common">Sims's rhododendron</name>
    <dbReference type="NCBI Taxonomy" id="118357"/>
    <lineage>
        <taxon>Eukaryota</taxon>
        <taxon>Viridiplantae</taxon>
        <taxon>Streptophyta</taxon>
        <taxon>Embryophyta</taxon>
        <taxon>Tracheophyta</taxon>
        <taxon>Spermatophyta</taxon>
        <taxon>Magnoliopsida</taxon>
        <taxon>eudicotyledons</taxon>
        <taxon>Gunneridae</taxon>
        <taxon>Pentapetalae</taxon>
        <taxon>asterids</taxon>
        <taxon>Ericales</taxon>
        <taxon>Ericaceae</taxon>
        <taxon>Ericoideae</taxon>
        <taxon>Rhodoreae</taxon>
        <taxon>Rhododendron</taxon>
    </lineage>
</organism>
<dbReference type="InterPro" id="IPR003165">
    <property type="entry name" value="Piwi"/>
</dbReference>
<dbReference type="Pfam" id="PF02170">
    <property type="entry name" value="PAZ"/>
    <property type="match status" value="1"/>
</dbReference>
<comment type="function">
    <text evidence="4">Putative FAD-dependent oxidoreductase.</text>
</comment>
<evidence type="ECO:0000259" key="7">
    <source>
        <dbReference type="PROSITE" id="PS50822"/>
    </source>
</evidence>
<gene>
    <name evidence="8" type="ORF">RHSIM_Rhsim01G0201700</name>
</gene>
<keyword evidence="3" id="KW-0687">Ribonucleoprotein</keyword>
<dbReference type="InterPro" id="IPR014811">
    <property type="entry name" value="ArgoL1"/>
</dbReference>
<evidence type="ECO:0000256" key="5">
    <source>
        <dbReference type="SAM" id="MobiDB-lite"/>
    </source>
</evidence>
<feature type="compositionally biased region" description="Polar residues" evidence="5">
    <location>
        <begin position="1"/>
        <end position="20"/>
    </location>
</feature>
<dbReference type="InterPro" id="IPR036188">
    <property type="entry name" value="FAD/NAD-bd_sf"/>
</dbReference>
<evidence type="ECO:0000259" key="6">
    <source>
        <dbReference type="PROSITE" id="PS50821"/>
    </source>
</evidence>
<dbReference type="Pfam" id="PF07992">
    <property type="entry name" value="Pyr_redox_2"/>
    <property type="match status" value="1"/>
</dbReference>
<comment type="caution">
    <text evidence="8">The sequence shown here is derived from an EMBL/GenBank/DDBJ whole genome shotgun (WGS) entry which is preliminary data.</text>
</comment>
<dbReference type="PANTHER" id="PTHR43735:SF26">
    <property type="entry name" value="APOPTOSIS-INDUCING FACTOR HOMOLOG B-LIKE"/>
    <property type="match status" value="1"/>
</dbReference>
<dbReference type="SMART" id="SM01163">
    <property type="entry name" value="DUF1785"/>
    <property type="match status" value="1"/>
</dbReference>
<dbReference type="EMBL" id="WJXA01000001">
    <property type="protein sequence ID" value="KAF7153733.1"/>
    <property type="molecule type" value="Genomic_DNA"/>
</dbReference>
<dbReference type="InterPro" id="IPR023753">
    <property type="entry name" value="FAD/NAD-binding_dom"/>
</dbReference>
<dbReference type="Proteomes" id="UP000626092">
    <property type="component" value="Unassembled WGS sequence"/>
</dbReference>
<dbReference type="SMART" id="SM00950">
    <property type="entry name" value="Piwi"/>
    <property type="match status" value="1"/>
</dbReference>
<comment type="similarity">
    <text evidence="1">Belongs to the argonaute family. Ago subfamily.</text>
</comment>
<dbReference type="PRINTS" id="PR00368">
    <property type="entry name" value="FADPNR"/>
</dbReference>
<dbReference type="CDD" id="cd02846">
    <property type="entry name" value="PAZ_argonaute_like"/>
    <property type="match status" value="1"/>
</dbReference>
<dbReference type="SUPFAM" id="SSF53098">
    <property type="entry name" value="Ribonuclease H-like"/>
    <property type="match status" value="1"/>
</dbReference>
<keyword evidence="9" id="KW-1185">Reference proteome</keyword>
<feature type="region of interest" description="Disordered" evidence="5">
    <location>
        <begin position="1"/>
        <end position="35"/>
    </location>
</feature>
<evidence type="ECO:0000256" key="3">
    <source>
        <dbReference type="ARBA" id="ARBA00023274"/>
    </source>
</evidence>
<dbReference type="GO" id="GO:0051607">
    <property type="term" value="P:defense response to virus"/>
    <property type="evidence" value="ECO:0007669"/>
    <property type="project" value="UniProtKB-ARBA"/>
</dbReference>
<dbReference type="PROSITE" id="PS50821">
    <property type="entry name" value="PAZ"/>
    <property type="match status" value="1"/>
</dbReference>
<dbReference type="Gene3D" id="2.170.260.10">
    <property type="entry name" value="paz domain"/>
    <property type="match status" value="1"/>
</dbReference>
<feature type="domain" description="PAZ" evidence="6">
    <location>
        <begin position="121"/>
        <end position="247"/>
    </location>
</feature>
<proteinExistence type="inferred from homology"/>
<dbReference type="Gene3D" id="3.30.420.10">
    <property type="entry name" value="Ribonuclease H-like superfamily/Ribonuclease H"/>
    <property type="match status" value="1"/>
</dbReference>
<dbReference type="Pfam" id="PF02171">
    <property type="entry name" value="Piwi"/>
    <property type="match status" value="1"/>
</dbReference>
<evidence type="ECO:0000313" key="8">
    <source>
        <dbReference type="EMBL" id="KAF7153733.1"/>
    </source>
</evidence>
<dbReference type="GO" id="GO:0003723">
    <property type="term" value="F:RNA binding"/>
    <property type="evidence" value="ECO:0007669"/>
    <property type="project" value="InterPro"/>
</dbReference>
<dbReference type="Pfam" id="PF08699">
    <property type="entry name" value="ArgoL1"/>
    <property type="match status" value="1"/>
</dbReference>
<evidence type="ECO:0000256" key="1">
    <source>
        <dbReference type="ARBA" id="ARBA00008201"/>
    </source>
</evidence>
<dbReference type="PROSITE" id="PS50822">
    <property type="entry name" value="PIWI"/>
    <property type="match status" value="1"/>
</dbReference>
<feature type="domain" description="Piwi" evidence="7">
    <location>
        <begin position="325"/>
        <end position="392"/>
    </location>
</feature>
<name>A0A834M1M2_RHOSS</name>
<dbReference type="InterPro" id="IPR036397">
    <property type="entry name" value="RNaseH_sf"/>
</dbReference>
<dbReference type="GO" id="GO:0050660">
    <property type="term" value="F:flavin adenine dinucleotide binding"/>
    <property type="evidence" value="ECO:0007669"/>
    <property type="project" value="TreeGrafter"/>
</dbReference>
<dbReference type="GO" id="GO:0004174">
    <property type="term" value="F:electron-transferring-flavoprotein dehydrogenase activity"/>
    <property type="evidence" value="ECO:0007669"/>
    <property type="project" value="TreeGrafter"/>
</dbReference>
<dbReference type="GO" id="GO:1990904">
    <property type="term" value="C:ribonucleoprotein complex"/>
    <property type="evidence" value="ECO:0007669"/>
    <property type="project" value="UniProtKB-KW"/>
</dbReference>
<accession>A0A834M1M2</accession>
<dbReference type="SUPFAM" id="SSF51905">
    <property type="entry name" value="FAD/NAD(P)-binding domain"/>
    <property type="match status" value="1"/>
</dbReference>